<sequence length="208" mass="23465">MKSNMISRELCSPSHFLPRALSFQSPATNPSECTHCFETIYSSDYNKGKHHRIKSHHPELEPPLFNPTAQSCYTIDCRPPYGSIFFACVQHSEKEQEGCRKSNRDGENLQTMPSEKQEACLLAVLQGYPSSKKTCHTLKPNSHLQNKEVTSEKNSQLGIRRMEDLIRNGLRLGEAGSSSDSCRCSPKIWSKIRLGANQDNRGLRIRGL</sequence>
<dbReference type="Proteomes" id="UP001333110">
    <property type="component" value="Unassembled WGS sequence"/>
</dbReference>
<comment type="caution">
    <text evidence="1">The sequence shown here is derived from an EMBL/GenBank/DDBJ whole genome shotgun (WGS) entry which is preliminary data.</text>
</comment>
<reference evidence="1 2" key="1">
    <citation type="journal article" date="2023" name="J. Hered.">
        <title>Chromosome-level genome of the wood stork (Mycteria americana) provides insight into avian chromosome evolution.</title>
        <authorList>
            <person name="Flamio R. Jr."/>
            <person name="Ramstad K.M."/>
        </authorList>
    </citation>
    <scope>NUCLEOTIDE SEQUENCE [LARGE SCALE GENOMIC DNA]</scope>
    <source>
        <strain evidence="1">JAX WOST 10</strain>
    </source>
</reference>
<dbReference type="AlphaFoldDB" id="A0AAN7MM38"/>
<accession>A0AAN7MM38</accession>
<gene>
    <name evidence="1" type="ORF">QYF61_025038</name>
</gene>
<dbReference type="EMBL" id="JAUNZN010000021">
    <property type="protein sequence ID" value="KAK4809595.1"/>
    <property type="molecule type" value="Genomic_DNA"/>
</dbReference>
<evidence type="ECO:0000313" key="1">
    <source>
        <dbReference type="EMBL" id="KAK4809595.1"/>
    </source>
</evidence>
<evidence type="ECO:0000313" key="2">
    <source>
        <dbReference type="Proteomes" id="UP001333110"/>
    </source>
</evidence>
<name>A0AAN7MM38_MYCAM</name>
<proteinExistence type="predicted"/>
<keyword evidence="2" id="KW-1185">Reference proteome</keyword>
<protein>
    <submittedName>
        <fullName evidence="1">Uncharacterized protein</fullName>
    </submittedName>
</protein>
<organism evidence="1 2">
    <name type="scientific">Mycteria americana</name>
    <name type="common">Wood stork</name>
    <dbReference type="NCBI Taxonomy" id="33587"/>
    <lineage>
        <taxon>Eukaryota</taxon>
        <taxon>Metazoa</taxon>
        <taxon>Chordata</taxon>
        <taxon>Craniata</taxon>
        <taxon>Vertebrata</taxon>
        <taxon>Euteleostomi</taxon>
        <taxon>Archelosauria</taxon>
        <taxon>Archosauria</taxon>
        <taxon>Dinosauria</taxon>
        <taxon>Saurischia</taxon>
        <taxon>Theropoda</taxon>
        <taxon>Coelurosauria</taxon>
        <taxon>Aves</taxon>
        <taxon>Neognathae</taxon>
        <taxon>Neoaves</taxon>
        <taxon>Aequornithes</taxon>
        <taxon>Ciconiiformes</taxon>
        <taxon>Ciconiidae</taxon>
        <taxon>Mycteria</taxon>
    </lineage>
</organism>